<keyword evidence="12" id="KW-0472">Membrane</keyword>
<dbReference type="GO" id="GO:0005886">
    <property type="term" value="C:plasma membrane"/>
    <property type="evidence" value="ECO:0007669"/>
    <property type="project" value="UniProtKB-SubCell"/>
</dbReference>
<accession>A0A0K0JJZ2</accession>
<evidence type="ECO:0000256" key="3">
    <source>
        <dbReference type="ARBA" id="ARBA00022475"/>
    </source>
</evidence>
<reference evidence="13" key="2">
    <citation type="submission" date="2012-12" db="EMBL/GenBank/DDBJ databases">
        <authorList>
            <person name="Gao Y.W."/>
            <person name="Fan S.T."/>
            <person name="Sun H.T."/>
            <person name="Wang Z."/>
            <person name="Gao X.L."/>
            <person name="Li Y.G."/>
            <person name="Wang T.C."/>
            <person name="Zhang K."/>
            <person name="Xu W.W."/>
            <person name="Yu Z.J."/>
            <person name="Xia X.Z."/>
        </authorList>
    </citation>
    <scope>NUCLEOTIDE SEQUENCE</scope>
    <source>
        <strain evidence="13">FR3</strain>
    </source>
</reference>
<evidence type="ECO:0000256" key="2">
    <source>
        <dbReference type="ARBA" id="ARBA00022448"/>
    </source>
</evidence>
<feature type="repeat" description="ANK" evidence="10">
    <location>
        <begin position="194"/>
        <end position="226"/>
    </location>
</feature>
<evidence type="ECO:0000256" key="9">
    <source>
        <dbReference type="ARBA" id="ARBA00023303"/>
    </source>
</evidence>
<sequence>MGNVESSAAHGEGTRKQGKSTPKLYRFVDMYGGGELIPWMKYAKDTGDSSIIDEFIETKLKDFMYNSGRGKMVSVAELVKIRNKERNAMLSALKRKKGKGKSGPNILDEFRQEGENQGDLKKALKLLEGDDKRGKSEWKYREVTWKLDERGLMGENLVGVCLLHGTAIHNQLAIKLIKAYPKLVNDIFISEDYYGLSPLHQAIINEDPAMVLFLLRHGADINQRCYGAFFCPDDQKSSRTDSLEHEYVELSLKTTYNGRMYFGEYPLSFAACINQTDCYRILIAKRADPNRKDTNGNTVLHLAVIHEQPEMLKLCYDTGAKLQIMNNRNLTPLTLAAHLAKKEMFEQILKLEANVIWLYGDASSHAYPLAKLDTINQETGELNEDSALSLIVYGESTKHLQLLDGLLGDLLQVKWESFGRTRLALSFGCYLFFYICTFTAFMCRPFSLTDESIVMNYLDTMVLFNIDNSSLNNTDDNQTMTSSFAAINLLKDSKMDSQNLERLLQIDYSCGHWWYFGHGWQQNLRLVAEVAVLLMTIFQVVDDVMDIRSTGRKLWWRILKSFPAKIAYKISFMLILMIIPFRLMCSLTPAMLFFDNALSLLVVLLISVHFLFYSSDLNSRAVKFIGPFVLMIYTILSRDLSRFFLIYAIFLIGFSQGNDILSLADNILLLLAFYIIFMSCNRQKAEYQNATLSKDTDGIMDHPMEAIMRIFIMTIGEFMVFYRKMVTLCDRTMMIYIGKAMFIIYELFVSVMQLNLLIAMMGRTYDLISGTQTEWKRQWAQVILMLEFSLNPKARLNALLKYSRPIGTNKQERAFVVVRKTSDSLSEMEKQLRKKQEQCMREKKRALLKRRLKVLGE</sequence>
<dbReference type="GO" id="GO:0098703">
    <property type="term" value="P:calcium ion import across plasma membrane"/>
    <property type="evidence" value="ECO:0007669"/>
    <property type="project" value="TreeGrafter"/>
</dbReference>
<feature type="coiled-coil region" evidence="11">
    <location>
        <begin position="818"/>
        <end position="845"/>
    </location>
</feature>
<evidence type="ECO:0000256" key="7">
    <source>
        <dbReference type="ARBA" id="ARBA00022837"/>
    </source>
</evidence>
<keyword evidence="12" id="KW-1133">Transmembrane helix</keyword>
<feature type="transmembrane region" description="Helical" evidence="12">
    <location>
        <begin position="734"/>
        <end position="758"/>
    </location>
</feature>
<keyword evidence="3" id="KW-1003">Cell membrane</keyword>
<keyword evidence="6" id="KW-0677">Repeat</keyword>
<feature type="transmembrane region" description="Helical" evidence="12">
    <location>
        <begin position="423"/>
        <end position="442"/>
    </location>
</feature>
<evidence type="ECO:0000256" key="5">
    <source>
        <dbReference type="ARBA" id="ARBA00022673"/>
    </source>
</evidence>
<feature type="repeat" description="ANK" evidence="10">
    <location>
        <begin position="295"/>
        <end position="327"/>
    </location>
</feature>
<keyword evidence="12" id="KW-0812">Transmembrane</keyword>
<proteinExistence type="predicted"/>
<dbReference type="SMART" id="SM00248">
    <property type="entry name" value="ANK"/>
    <property type="match status" value="4"/>
</dbReference>
<protein>
    <submittedName>
        <fullName evidence="13">Bm5691</fullName>
    </submittedName>
</protein>
<dbReference type="Pfam" id="PF13606">
    <property type="entry name" value="Ank_3"/>
    <property type="match status" value="1"/>
</dbReference>
<dbReference type="Pfam" id="PF12796">
    <property type="entry name" value="Ank_2"/>
    <property type="match status" value="1"/>
</dbReference>
<organism evidence="13">
    <name type="scientific">Brugia malayi</name>
    <name type="common">Filarial nematode worm</name>
    <dbReference type="NCBI Taxonomy" id="6279"/>
    <lineage>
        <taxon>Eukaryota</taxon>
        <taxon>Metazoa</taxon>
        <taxon>Ecdysozoa</taxon>
        <taxon>Nematoda</taxon>
        <taxon>Chromadorea</taxon>
        <taxon>Rhabditida</taxon>
        <taxon>Spirurina</taxon>
        <taxon>Spiruromorpha</taxon>
        <taxon>Filarioidea</taxon>
        <taxon>Onchocercidae</taxon>
        <taxon>Brugia</taxon>
    </lineage>
</organism>
<keyword evidence="2" id="KW-0813">Transport</keyword>
<dbReference type="Gene3D" id="1.25.40.20">
    <property type="entry name" value="Ankyrin repeat-containing domain"/>
    <property type="match status" value="1"/>
</dbReference>
<keyword evidence="7" id="KW-0106">Calcium</keyword>
<reference evidence="13" key="1">
    <citation type="journal article" date="2007" name="Science">
        <title>Draft genome of the filarial nematode parasite Brugia malayi.</title>
        <authorList>
            <person name="Ghedin E."/>
            <person name="Wang S."/>
            <person name="Spiro D."/>
            <person name="Caler E."/>
            <person name="Zhao Q."/>
            <person name="Crabtree J."/>
            <person name="Allen J.E."/>
            <person name="Delcher A.L."/>
            <person name="Guiliano D.B."/>
            <person name="Miranda-Saavedra D."/>
            <person name="Angiuoli S.V."/>
            <person name="Creasy T."/>
            <person name="Amedeo P."/>
            <person name="Haas B."/>
            <person name="El-Sayed N.M."/>
            <person name="Wortman J.R."/>
            <person name="Feldblyum T."/>
            <person name="Tallon L."/>
            <person name="Schatz M."/>
            <person name="Shumway M."/>
            <person name="Koo H."/>
            <person name="Salzberg S.L."/>
            <person name="Schobel S."/>
            <person name="Pertea M."/>
            <person name="Pop M."/>
            <person name="White O."/>
            <person name="Barton G.J."/>
            <person name="Carlow C.K."/>
            <person name="Crawford M.J."/>
            <person name="Daub J."/>
            <person name="Dimmic M.W."/>
            <person name="Estes C.F."/>
            <person name="Foster J.M."/>
            <person name="Ganatra M."/>
            <person name="Gregory W.F."/>
            <person name="Johnson N.M."/>
            <person name="Jin J."/>
            <person name="Komuniecki R."/>
            <person name="Korf I."/>
            <person name="Kumar S."/>
            <person name="Laney S."/>
            <person name="Li B.W."/>
            <person name="Li W."/>
            <person name="Lindblom T.H."/>
            <person name="Lustigman S."/>
            <person name="Ma D."/>
            <person name="Maina C.V."/>
            <person name="Martin D.M."/>
            <person name="McCarter J.P."/>
            <person name="McReynolds L."/>
            <person name="Mitreva M."/>
            <person name="Nutman T.B."/>
            <person name="Parkinson J."/>
            <person name="Peregrin-Alvarez J.M."/>
            <person name="Poole C."/>
            <person name="Ren Q."/>
            <person name="Saunders L."/>
            <person name="Sluder A.E."/>
            <person name="Smith K."/>
            <person name="Stanke M."/>
            <person name="Unnasch T.R."/>
            <person name="Ware J."/>
            <person name="Wei A.D."/>
            <person name="Weil G."/>
            <person name="Williams D.J."/>
            <person name="Zhang Y."/>
            <person name="Williams S.A."/>
            <person name="Fraser-Liggett C."/>
            <person name="Slatko B."/>
            <person name="Blaxter M.L."/>
            <person name="Scott A.L."/>
        </authorList>
    </citation>
    <scope>NUCLEOTIDE SEQUENCE</scope>
    <source>
        <strain evidence="13">FR3</strain>
    </source>
</reference>
<dbReference type="PROSITE" id="PS50297">
    <property type="entry name" value="ANK_REP_REGION"/>
    <property type="match status" value="2"/>
</dbReference>
<feature type="transmembrane region" description="Helical" evidence="12">
    <location>
        <begin position="566"/>
        <end position="584"/>
    </location>
</feature>
<evidence type="ECO:0000256" key="4">
    <source>
        <dbReference type="ARBA" id="ARBA00022568"/>
    </source>
</evidence>
<evidence type="ECO:0000313" key="13">
    <source>
        <dbReference type="EMBL" id="CRZ24396.1"/>
    </source>
</evidence>
<evidence type="ECO:0000256" key="11">
    <source>
        <dbReference type="SAM" id="Coils"/>
    </source>
</evidence>
<dbReference type="SUPFAM" id="SSF48403">
    <property type="entry name" value="Ankyrin repeat"/>
    <property type="match status" value="1"/>
</dbReference>
<comment type="subcellular location">
    <subcellularLocation>
        <location evidence="1">Cell membrane</location>
        <topology evidence="1">Multi-pass membrane protein</topology>
    </subcellularLocation>
</comment>
<dbReference type="EMBL" id="LN856957">
    <property type="protein sequence ID" value="CRZ24396.1"/>
    <property type="molecule type" value="Genomic_DNA"/>
</dbReference>
<keyword evidence="8" id="KW-0406">Ion transport</keyword>
<dbReference type="GO" id="GO:0005262">
    <property type="term" value="F:calcium channel activity"/>
    <property type="evidence" value="ECO:0007669"/>
    <property type="project" value="UniProtKB-KW"/>
</dbReference>
<evidence type="ECO:0000256" key="8">
    <source>
        <dbReference type="ARBA" id="ARBA00023065"/>
    </source>
</evidence>
<keyword evidence="4" id="KW-0109">Calcium transport</keyword>
<feature type="transmembrane region" description="Helical" evidence="12">
    <location>
        <begin position="590"/>
        <end position="612"/>
    </location>
</feature>
<dbReference type="PANTHER" id="PTHR10582:SF30">
    <property type="entry name" value="ION TRANSPORT DOMAIN-CONTAINING PROTEIN"/>
    <property type="match status" value="1"/>
</dbReference>
<evidence type="ECO:0000256" key="6">
    <source>
        <dbReference type="ARBA" id="ARBA00022737"/>
    </source>
</evidence>
<evidence type="ECO:0000256" key="1">
    <source>
        <dbReference type="ARBA" id="ARBA00004651"/>
    </source>
</evidence>
<dbReference type="FunFam" id="1.25.40.20:FF:000181">
    <property type="entry name" value="Nanchung, isoform A"/>
    <property type="match status" value="1"/>
</dbReference>
<name>A0A0K0JJZ2_BRUMA</name>
<dbReference type="AlphaFoldDB" id="A0A0K0JJZ2"/>
<dbReference type="PROSITE" id="PS50088">
    <property type="entry name" value="ANK_REPEAT"/>
    <property type="match status" value="2"/>
</dbReference>
<dbReference type="InterPro" id="IPR036770">
    <property type="entry name" value="Ankyrin_rpt-contain_sf"/>
</dbReference>
<gene>
    <name evidence="13" type="ORF">Bm5691</name>
    <name evidence="13" type="ORF">BM_Bm5691</name>
</gene>
<feature type="transmembrane region" description="Helical" evidence="12">
    <location>
        <begin position="660"/>
        <end position="677"/>
    </location>
</feature>
<keyword evidence="10" id="KW-0040">ANK repeat</keyword>
<evidence type="ECO:0000256" key="12">
    <source>
        <dbReference type="SAM" id="Phobius"/>
    </source>
</evidence>
<feature type="transmembrane region" description="Helical" evidence="12">
    <location>
        <begin position="624"/>
        <end position="654"/>
    </location>
</feature>
<keyword evidence="9" id="KW-0407">Ion channel</keyword>
<dbReference type="InterPro" id="IPR002110">
    <property type="entry name" value="Ankyrin_rpt"/>
</dbReference>
<keyword evidence="11" id="KW-0175">Coiled coil</keyword>
<dbReference type="PANTHER" id="PTHR10582">
    <property type="entry name" value="TRANSIENT RECEPTOR POTENTIAL ION CHANNEL PROTEIN"/>
    <property type="match status" value="1"/>
</dbReference>
<dbReference type="InterPro" id="IPR024862">
    <property type="entry name" value="TRPV"/>
</dbReference>
<keyword evidence="5" id="KW-0107">Calcium channel</keyword>
<evidence type="ECO:0000256" key="10">
    <source>
        <dbReference type="PROSITE-ProRule" id="PRU00023"/>
    </source>
</evidence>